<keyword evidence="2" id="KW-1185">Reference proteome</keyword>
<evidence type="ECO:0000313" key="2">
    <source>
        <dbReference type="Proteomes" id="UP000013173"/>
    </source>
</evidence>
<dbReference type="HOGENOM" id="CLU_077360_0_1_6"/>
<dbReference type="EMBL" id="APRW01000014">
    <property type="protein sequence ID" value="ENX20189.1"/>
    <property type="molecule type" value="Genomic_DNA"/>
</dbReference>
<accession>N9NGI5</accession>
<gene>
    <name evidence="1" type="ORF">F892_03112</name>
</gene>
<dbReference type="AlphaFoldDB" id="N9NGI5"/>
<dbReference type="InterPro" id="IPR014972">
    <property type="entry name" value="Phage_Mu_Gp37"/>
</dbReference>
<organism evidence="1 2">
    <name type="scientific">Acinetobacter vivianii</name>
    <dbReference type="NCBI Taxonomy" id="1776742"/>
    <lineage>
        <taxon>Bacteria</taxon>
        <taxon>Pseudomonadati</taxon>
        <taxon>Pseudomonadota</taxon>
        <taxon>Gammaproteobacteria</taxon>
        <taxon>Moraxellales</taxon>
        <taxon>Moraxellaceae</taxon>
        <taxon>Acinetobacter</taxon>
    </lineage>
</organism>
<evidence type="ECO:0000313" key="1">
    <source>
        <dbReference type="EMBL" id="ENX20189.1"/>
    </source>
</evidence>
<dbReference type="Pfam" id="PF08873">
    <property type="entry name" value="Phage_Mu_Gp37"/>
    <property type="match status" value="1"/>
</dbReference>
<sequence length="206" mass="22889">MSSELDLAVIEQAMKDLMAEQVKSGKWDWLSEGAIVSYGGEFNDDFEEVVRLFPAIWVTFKGSGKPKKTGFNQTEYPITFVVLVGSHSTKNEEAQRHGDADNIGTYQMLANVQKLLIGNDLSSEGIEGLAHFELGPTKTIFNAKTQGLAASVLAQEFHTEYTIIASDRDREEEATEAELRVVNVDYYFAPNDGISDEQDTVNLKEK</sequence>
<dbReference type="PATRIC" id="fig|1217706.3.peg.3028"/>
<comment type="caution">
    <text evidence="1">The sequence shown here is derived from an EMBL/GenBank/DDBJ whole genome shotgun (WGS) entry which is preliminary data.</text>
</comment>
<protein>
    <recommendedName>
        <fullName evidence="3">DUF1834 family protein</fullName>
    </recommendedName>
</protein>
<dbReference type="Proteomes" id="UP000013173">
    <property type="component" value="Unassembled WGS sequence"/>
</dbReference>
<evidence type="ECO:0008006" key="3">
    <source>
        <dbReference type="Google" id="ProtNLM"/>
    </source>
</evidence>
<reference evidence="1 2" key="1">
    <citation type="submission" date="2013-02" db="EMBL/GenBank/DDBJ databases">
        <title>The Genome Sequence of Acinetobacter sp. NIPH 2168.</title>
        <authorList>
            <consortium name="The Broad Institute Genome Sequencing Platform"/>
            <consortium name="The Broad Institute Genome Sequencing Center for Infectious Disease"/>
            <person name="Cerqueira G."/>
            <person name="Feldgarden M."/>
            <person name="Courvalin P."/>
            <person name="Perichon B."/>
            <person name="Grillot-Courvalin C."/>
            <person name="Clermont D."/>
            <person name="Rocha E."/>
            <person name="Yoon E.-J."/>
            <person name="Nemec A."/>
            <person name="Walker B."/>
            <person name="Young S.K."/>
            <person name="Zeng Q."/>
            <person name="Gargeya S."/>
            <person name="Fitzgerald M."/>
            <person name="Haas B."/>
            <person name="Abouelleil A."/>
            <person name="Alvarado L."/>
            <person name="Arachchi H.M."/>
            <person name="Berlin A.M."/>
            <person name="Chapman S.B."/>
            <person name="Dewar J."/>
            <person name="Goldberg J."/>
            <person name="Griggs A."/>
            <person name="Gujja S."/>
            <person name="Hansen M."/>
            <person name="Howarth C."/>
            <person name="Imamovic A."/>
            <person name="Larimer J."/>
            <person name="McCowan C."/>
            <person name="Murphy C."/>
            <person name="Neiman D."/>
            <person name="Pearson M."/>
            <person name="Priest M."/>
            <person name="Roberts A."/>
            <person name="Saif S."/>
            <person name="Shea T."/>
            <person name="Sisk P."/>
            <person name="Sykes S."/>
            <person name="Wortman J."/>
            <person name="Nusbaum C."/>
            <person name="Birren B."/>
        </authorList>
    </citation>
    <scope>NUCLEOTIDE SEQUENCE [LARGE SCALE GENOMIC DNA]</scope>
    <source>
        <strain evidence="1 2">NIPH 2168</strain>
    </source>
</reference>
<proteinExistence type="predicted"/>
<name>N9NGI5_9GAMM</name>